<keyword evidence="2" id="KW-1185">Reference proteome</keyword>
<reference evidence="1 2" key="1">
    <citation type="submission" date="2015-12" db="EMBL/GenBank/DDBJ databases">
        <title>Genome sequence of Mucilaginibacter gotjawali.</title>
        <authorList>
            <person name="Lee J.S."/>
            <person name="Lee K.C."/>
            <person name="Kim K.K."/>
            <person name="Lee B.W."/>
        </authorList>
    </citation>
    <scope>NUCLEOTIDE SEQUENCE [LARGE SCALE GENOMIC DNA]</scope>
    <source>
        <strain evidence="1 2">SA3-7</strain>
    </source>
</reference>
<dbReference type="EMBL" id="AP017313">
    <property type="protein sequence ID" value="BAU56240.1"/>
    <property type="molecule type" value="Genomic_DNA"/>
</dbReference>
<dbReference type="AlphaFoldDB" id="A0A0X8X607"/>
<protein>
    <submittedName>
        <fullName evidence="1">Uncharacterized protein</fullName>
    </submittedName>
</protein>
<sequence>MLILLPKSFKDINLYLNLNAIQAYCVTFNAIIMVENFLVNLYVIAFK</sequence>
<organism evidence="1 2">
    <name type="scientific">Mucilaginibacter gotjawali</name>
    <dbReference type="NCBI Taxonomy" id="1550579"/>
    <lineage>
        <taxon>Bacteria</taxon>
        <taxon>Pseudomonadati</taxon>
        <taxon>Bacteroidota</taxon>
        <taxon>Sphingobacteriia</taxon>
        <taxon>Sphingobacteriales</taxon>
        <taxon>Sphingobacteriaceae</taxon>
        <taxon>Mucilaginibacter</taxon>
    </lineage>
</organism>
<evidence type="ECO:0000313" key="2">
    <source>
        <dbReference type="Proteomes" id="UP000218263"/>
    </source>
</evidence>
<proteinExistence type="predicted"/>
<accession>A0A0X8X607</accession>
<dbReference type="KEGG" id="mgot:MgSA37_04437"/>
<dbReference type="Proteomes" id="UP000218263">
    <property type="component" value="Chromosome"/>
</dbReference>
<gene>
    <name evidence="1" type="ORF">MgSA37_04437</name>
</gene>
<evidence type="ECO:0000313" key="1">
    <source>
        <dbReference type="EMBL" id="BAU56240.1"/>
    </source>
</evidence>
<name>A0A0X8X607_9SPHI</name>